<dbReference type="InterPro" id="IPR026983">
    <property type="entry name" value="DHC"/>
</dbReference>
<dbReference type="GO" id="GO:0051959">
    <property type="term" value="F:dynein light intermediate chain binding"/>
    <property type="evidence" value="ECO:0007669"/>
    <property type="project" value="InterPro"/>
</dbReference>
<dbReference type="Pfam" id="PF08393">
    <property type="entry name" value="DHC_N2"/>
    <property type="match status" value="1"/>
</dbReference>
<dbReference type="FunFam" id="3.20.180.20:FF:000003">
    <property type="entry name" value="Dynein heavy chain 12, axonemal"/>
    <property type="match status" value="1"/>
</dbReference>
<keyword evidence="2" id="KW-0963">Cytoplasm</keyword>
<dbReference type="PANTHER" id="PTHR45703:SF28">
    <property type="entry name" value="DYNEINS HEAVY CHAIN"/>
    <property type="match status" value="1"/>
</dbReference>
<evidence type="ECO:0000256" key="9">
    <source>
        <dbReference type="ARBA" id="ARBA00023175"/>
    </source>
</evidence>
<evidence type="ECO:0000256" key="5">
    <source>
        <dbReference type="ARBA" id="ARBA00022840"/>
    </source>
</evidence>
<keyword evidence="10" id="KW-0206">Cytoskeleton</keyword>
<evidence type="ECO:0000259" key="13">
    <source>
        <dbReference type="Pfam" id="PF08393"/>
    </source>
</evidence>
<evidence type="ECO:0000256" key="12">
    <source>
        <dbReference type="SAM" id="Coils"/>
    </source>
</evidence>
<dbReference type="InterPro" id="IPR013602">
    <property type="entry name" value="Dynein_heavy_linker"/>
</dbReference>
<keyword evidence="3" id="KW-0493">Microtubule</keyword>
<proteinExistence type="predicted"/>
<comment type="subcellular location">
    <subcellularLocation>
        <location evidence="1">Cytoplasm</location>
        <location evidence="1">Cytoskeleton</location>
        <location evidence="1">Cilium axoneme</location>
    </subcellularLocation>
</comment>
<dbReference type="GO" id="GO:0005930">
    <property type="term" value="C:axoneme"/>
    <property type="evidence" value="ECO:0007669"/>
    <property type="project" value="UniProtKB-SubCell"/>
</dbReference>
<dbReference type="Proteomes" id="UP000324800">
    <property type="component" value="Unassembled WGS sequence"/>
</dbReference>
<keyword evidence="6" id="KW-0243">Dynein</keyword>
<evidence type="ECO:0000256" key="11">
    <source>
        <dbReference type="ARBA" id="ARBA00023273"/>
    </source>
</evidence>
<dbReference type="InterPro" id="IPR027417">
    <property type="entry name" value="P-loop_NTPase"/>
</dbReference>
<feature type="coiled-coil region" evidence="12">
    <location>
        <begin position="395"/>
        <end position="422"/>
    </location>
</feature>
<feature type="domain" description="Dynein heavy chain hydrolytic ATP-binding dynein motor region" evidence="14">
    <location>
        <begin position="482"/>
        <end position="535"/>
    </location>
</feature>
<evidence type="ECO:0000256" key="10">
    <source>
        <dbReference type="ARBA" id="ARBA00023212"/>
    </source>
</evidence>
<name>A0A5J4TVG9_9EUKA</name>
<feature type="non-terminal residue" evidence="15">
    <location>
        <position position="535"/>
    </location>
</feature>
<keyword evidence="8" id="KW-0969">Cilium</keyword>
<dbReference type="InterPro" id="IPR042228">
    <property type="entry name" value="Dynein_linker_3"/>
</dbReference>
<evidence type="ECO:0000256" key="2">
    <source>
        <dbReference type="ARBA" id="ARBA00022490"/>
    </source>
</evidence>
<dbReference type="Gene3D" id="3.40.50.300">
    <property type="entry name" value="P-loop containing nucleotide triphosphate hydrolases"/>
    <property type="match status" value="1"/>
</dbReference>
<dbReference type="FunFam" id="1.20.140.100:FF:000004">
    <property type="entry name" value="Dynein axonemal heavy chain 6"/>
    <property type="match status" value="1"/>
</dbReference>
<evidence type="ECO:0000259" key="14">
    <source>
        <dbReference type="Pfam" id="PF12774"/>
    </source>
</evidence>
<evidence type="ECO:0000256" key="1">
    <source>
        <dbReference type="ARBA" id="ARBA00004430"/>
    </source>
</evidence>
<comment type="caution">
    <text evidence="15">The sequence shown here is derived from an EMBL/GenBank/DDBJ whole genome shotgun (WGS) entry which is preliminary data.</text>
</comment>
<dbReference type="FunFam" id="1.20.58.1120:FF:000005">
    <property type="entry name" value="Dynein, axonemal, heavy chain 12"/>
    <property type="match status" value="1"/>
</dbReference>
<dbReference type="GO" id="GO:0007018">
    <property type="term" value="P:microtubule-based movement"/>
    <property type="evidence" value="ECO:0007669"/>
    <property type="project" value="InterPro"/>
</dbReference>
<sequence length="535" mass="62206">MARCQKLFRETPEPLSVAQLVKGQMDELAPRMPMIVALRNPGMKDRHWKQLEEVCKQDIKPKKGTTLNDMLNLDIQDHKDEIMKICDIAAKEYALEEALIEMNKEWQGVQFDIKDYKATRTYVMYGATEIQERLDMHLLRTQAMSFSPFKEPHKDAIEKWLQLLDRVSLVVEEWLKCQKRWIYLEPIFSSEDIQRQLPIEYKRFQGVDRTWRRLMNQAHAKPVVLEFCEPETLLSQFQEMFQVLESVANGLESYLETKRKAFPRFYFLSSDELLDILSQTKDPTRVQPYLGTCFEAMKSVVFQPDMEITAMISKEKERVEFVEGIYPEGNVEQWLKELETCMFTAVREQIVQSLADYKARPRKDWTTKWPGQVVICVGQIFWTIETEEAINTGGYEAVAVQLQKLKDQLNDLTELVRGNLTENQRVTLGALITIDVHARDVTTRLVQNKVQAVGDFDWISQFRYTWEDEDVHVKMMQTDFMYQYEYLGNTSRLVITPLTDKLYMTLMGAINLHLGGAPAGPAGTGKTETTKDLAK</sequence>
<keyword evidence="9" id="KW-0505">Motor protein</keyword>
<dbReference type="Pfam" id="PF12774">
    <property type="entry name" value="AAA_6"/>
    <property type="match status" value="1"/>
</dbReference>
<evidence type="ECO:0000256" key="6">
    <source>
        <dbReference type="ARBA" id="ARBA00023017"/>
    </source>
</evidence>
<dbReference type="GO" id="GO:0030286">
    <property type="term" value="C:dynein complex"/>
    <property type="evidence" value="ECO:0007669"/>
    <property type="project" value="UniProtKB-KW"/>
</dbReference>
<dbReference type="GO" id="GO:0005874">
    <property type="term" value="C:microtubule"/>
    <property type="evidence" value="ECO:0007669"/>
    <property type="project" value="UniProtKB-KW"/>
</dbReference>
<dbReference type="Gene3D" id="1.20.140.100">
    <property type="entry name" value="Dynein heavy chain, N-terminal domain 2"/>
    <property type="match status" value="1"/>
</dbReference>
<keyword evidence="11" id="KW-0966">Cell projection</keyword>
<keyword evidence="4" id="KW-0547">Nucleotide-binding</keyword>
<evidence type="ECO:0000256" key="7">
    <source>
        <dbReference type="ARBA" id="ARBA00023054"/>
    </source>
</evidence>
<evidence type="ECO:0000313" key="16">
    <source>
        <dbReference type="Proteomes" id="UP000324800"/>
    </source>
</evidence>
<dbReference type="AlphaFoldDB" id="A0A5J4TVG9"/>
<evidence type="ECO:0000313" key="15">
    <source>
        <dbReference type="EMBL" id="KAA6362277.1"/>
    </source>
</evidence>
<evidence type="ECO:0000256" key="3">
    <source>
        <dbReference type="ARBA" id="ARBA00022701"/>
    </source>
</evidence>
<organism evidence="15 16">
    <name type="scientific">Streblomastix strix</name>
    <dbReference type="NCBI Taxonomy" id="222440"/>
    <lineage>
        <taxon>Eukaryota</taxon>
        <taxon>Metamonada</taxon>
        <taxon>Preaxostyla</taxon>
        <taxon>Oxymonadida</taxon>
        <taxon>Streblomastigidae</taxon>
        <taxon>Streblomastix</taxon>
    </lineage>
</organism>
<dbReference type="OrthoDB" id="5593012at2759"/>
<dbReference type="PANTHER" id="PTHR45703">
    <property type="entry name" value="DYNEIN HEAVY CHAIN"/>
    <property type="match status" value="1"/>
</dbReference>
<evidence type="ECO:0000256" key="8">
    <source>
        <dbReference type="ARBA" id="ARBA00023069"/>
    </source>
</evidence>
<accession>A0A5J4TVG9</accession>
<feature type="domain" description="Dynein heavy chain linker" evidence="13">
    <location>
        <begin position="4"/>
        <end position="352"/>
    </location>
</feature>
<evidence type="ECO:0000256" key="4">
    <source>
        <dbReference type="ARBA" id="ARBA00022741"/>
    </source>
</evidence>
<dbReference type="GO" id="GO:0005524">
    <property type="term" value="F:ATP binding"/>
    <property type="evidence" value="ECO:0007669"/>
    <property type="project" value="UniProtKB-KW"/>
</dbReference>
<keyword evidence="7 12" id="KW-0175">Coiled coil</keyword>
<dbReference type="InterPro" id="IPR035699">
    <property type="entry name" value="AAA_6"/>
</dbReference>
<keyword evidence="5" id="KW-0067">ATP-binding</keyword>
<dbReference type="FunFam" id="1.10.287.2620:FF:000002">
    <property type="entry name" value="Dynein heavy chain 2, axonemal"/>
    <property type="match status" value="1"/>
</dbReference>
<dbReference type="Gene3D" id="3.20.180.20">
    <property type="entry name" value="Dynein heavy chain, N-terminal domain 2"/>
    <property type="match status" value="1"/>
</dbReference>
<dbReference type="Gene3D" id="1.20.58.1120">
    <property type="match status" value="1"/>
</dbReference>
<dbReference type="Gene3D" id="1.10.287.2620">
    <property type="match status" value="1"/>
</dbReference>
<reference evidence="15 16" key="1">
    <citation type="submission" date="2019-03" db="EMBL/GenBank/DDBJ databases">
        <title>Single cell metagenomics reveals metabolic interactions within the superorganism composed of flagellate Streblomastix strix and complex community of Bacteroidetes bacteria on its surface.</title>
        <authorList>
            <person name="Treitli S.C."/>
            <person name="Kolisko M."/>
            <person name="Husnik F."/>
            <person name="Keeling P."/>
            <person name="Hampl V."/>
        </authorList>
    </citation>
    <scope>NUCLEOTIDE SEQUENCE [LARGE SCALE GENOMIC DNA]</scope>
    <source>
        <strain evidence="15">ST1C</strain>
    </source>
</reference>
<protein>
    <submittedName>
        <fullName evidence="15">Putative Dynein heavy chain 1</fullName>
    </submittedName>
</protein>
<dbReference type="InterPro" id="IPR042222">
    <property type="entry name" value="Dynein_2_N"/>
</dbReference>
<gene>
    <name evidence="15" type="ORF">EZS28_042196</name>
</gene>
<dbReference type="EMBL" id="SNRW01024430">
    <property type="protein sequence ID" value="KAA6362277.1"/>
    <property type="molecule type" value="Genomic_DNA"/>
</dbReference>
<dbReference type="GO" id="GO:0045505">
    <property type="term" value="F:dynein intermediate chain binding"/>
    <property type="evidence" value="ECO:0007669"/>
    <property type="project" value="InterPro"/>
</dbReference>